<organism evidence="2 3">
    <name type="scientific">Gossypium davidsonii</name>
    <name type="common">Davidson's cotton</name>
    <name type="synonym">Gossypium klotzschianum subsp. davidsonii</name>
    <dbReference type="NCBI Taxonomy" id="34287"/>
    <lineage>
        <taxon>Eukaryota</taxon>
        <taxon>Viridiplantae</taxon>
        <taxon>Streptophyta</taxon>
        <taxon>Embryophyta</taxon>
        <taxon>Tracheophyta</taxon>
        <taxon>Spermatophyta</taxon>
        <taxon>Magnoliopsida</taxon>
        <taxon>eudicotyledons</taxon>
        <taxon>Gunneridae</taxon>
        <taxon>Pentapetalae</taxon>
        <taxon>rosids</taxon>
        <taxon>malvids</taxon>
        <taxon>Malvales</taxon>
        <taxon>Malvaceae</taxon>
        <taxon>Malvoideae</taxon>
        <taxon>Gossypium</taxon>
    </lineage>
</organism>
<accession>A0A7J8SKX7</accession>
<evidence type="ECO:0000256" key="1">
    <source>
        <dbReference type="SAM" id="MobiDB-lite"/>
    </source>
</evidence>
<evidence type="ECO:0000313" key="3">
    <source>
        <dbReference type="Proteomes" id="UP000593561"/>
    </source>
</evidence>
<sequence>MIGEERRGAAVKEARKRKKGQP</sequence>
<feature type="compositionally biased region" description="Basic and acidic residues" evidence="1">
    <location>
        <begin position="1"/>
        <end position="13"/>
    </location>
</feature>
<dbReference type="Proteomes" id="UP000593561">
    <property type="component" value="Unassembled WGS sequence"/>
</dbReference>
<reference evidence="2 3" key="1">
    <citation type="journal article" date="2019" name="Genome Biol. Evol.">
        <title>Insights into the evolution of the New World diploid cottons (Gossypium, subgenus Houzingenia) based on genome sequencing.</title>
        <authorList>
            <person name="Grover C.E."/>
            <person name="Arick M.A. 2nd"/>
            <person name="Thrash A."/>
            <person name="Conover J.L."/>
            <person name="Sanders W.S."/>
            <person name="Peterson D.G."/>
            <person name="Frelichowski J.E."/>
            <person name="Scheffler J.A."/>
            <person name="Scheffler B.E."/>
            <person name="Wendel J.F."/>
        </authorList>
    </citation>
    <scope>NUCLEOTIDE SEQUENCE [LARGE SCALE GENOMIC DNA]</scope>
    <source>
        <strain evidence="2">27</strain>
        <tissue evidence="2">Leaf</tissue>
    </source>
</reference>
<evidence type="ECO:0000313" key="2">
    <source>
        <dbReference type="EMBL" id="MBA0626182.1"/>
    </source>
</evidence>
<name>A0A7J8SKX7_GOSDV</name>
<proteinExistence type="predicted"/>
<feature type="region of interest" description="Disordered" evidence="1">
    <location>
        <begin position="1"/>
        <end position="22"/>
    </location>
</feature>
<gene>
    <name evidence="2" type="ORF">Godav_003896</name>
</gene>
<protein>
    <submittedName>
        <fullName evidence="2">Uncharacterized protein</fullName>
    </submittedName>
</protein>
<keyword evidence="3" id="KW-1185">Reference proteome</keyword>
<dbReference type="EMBL" id="JABFAC010000010">
    <property type="protein sequence ID" value="MBA0626182.1"/>
    <property type="molecule type" value="Genomic_DNA"/>
</dbReference>
<dbReference type="AlphaFoldDB" id="A0A7J8SKX7"/>
<comment type="caution">
    <text evidence="2">The sequence shown here is derived from an EMBL/GenBank/DDBJ whole genome shotgun (WGS) entry which is preliminary data.</text>
</comment>